<organism evidence="1 2">
    <name type="scientific">Pantoea piersonii</name>
    <dbReference type="NCBI Taxonomy" id="2364647"/>
    <lineage>
        <taxon>Bacteria</taxon>
        <taxon>Pseudomonadati</taxon>
        <taxon>Pseudomonadota</taxon>
        <taxon>Gammaproteobacteria</taxon>
        <taxon>Enterobacterales</taxon>
        <taxon>Erwiniaceae</taxon>
        <taxon>Pantoea</taxon>
    </lineage>
</organism>
<sequence length="196" mass="20771">MMKITLDKDGLAKAAGILTTYNYHSLTGEFTGSADEYLQRGVGLPACACAVAPPQTEAGSVAVYRDGGWQVVADHRGETVYSVADGSAIVVSELGDYPSGTTPLAPATAWDTWDGKKWVTDVDAQQAATVNNAASHKSSLISEANGVTQAWQTQLLLGIITDADKATLTAWMKYIQTVQSVDPADAPDIIWPQKPE</sequence>
<proteinExistence type="predicted"/>
<reference evidence="1 2" key="1">
    <citation type="journal article" date="2022" name="J Glob Antimicrob Resist">
        <title>First complete genome of a multidrug resistant strain of the novel human pathogen Kalamiella piersonii (GABEKP28) identified in human saliva.</title>
        <authorList>
            <person name="McDonagh F."/>
            <person name="Singh N.K."/>
            <person name="Venkateswaran K."/>
            <person name="Lonappan A.M."/>
            <person name="Hallahan B."/>
            <person name="Tuohy A."/>
            <person name="Burke L."/>
            <person name="Kovarova A."/>
            <person name="Miliotis G."/>
        </authorList>
    </citation>
    <scope>NUCLEOTIDE SEQUENCE [LARGE SCALE GENOMIC DNA]</scope>
    <source>
        <strain evidence="1 2">GABEKP28</strain>
    </source>
</reference>
<accession>A0AAJ5QK98</accession>
<gene>
    <name evidence="1" type="ORF">N5580_02440</name>
</gene>
<name>A0AAJ5QK98_9GAMM</name>
<dbReference type="KEGG" id="kpie:N5580_02440"/>
<dbReference type="InterPro" id="IPR051220">
    <property type="entry name" value="TFA_Chaperone"/>
</dbReference>
<dbReference type="InterPro" id="IPR003458">
    <property type="entry name" value="Phage_T4_Gp38_tail_assem"/>
</dbReference>
<dbReference type="EMBL" id="CP104758">
    <property type="protein sequence ID" value="WBG91442.1"/>
    <property type="molecule type" value="Genomic_DNA"/>
</dbReference>
<evidence type="ECO:0000313" key="2">
    <source>
        <dbReference type="Proteomes" id="UP001211544"/>
    </source>
</evidence>
<dbReference type="PANTHER" id="PTHR34413">
    <property type="entry name" value="PROPHAGE TAIL FIBER ASSEMBLY PROTEIN HOMOLOG TFAE-RELATED-RELATED"/>
    <property type="match status" value="1"/>
</dbReference>
<dbReference type="PANTHER" id="PTHR34413:SF2">
    <property type="entry name" value="PROPHAGE TAIL FIBER ASSEMBLY PROTEIN HOMOLOG TFAE-RELATED"/>
    <property type="match status" value="1"/>
</dbReference>
<dbReference type="RefSeq" id="WP_269949830.1">
    <property type="nucleotide sequence ID" value="NZ_CP104758.1"/>
</dbReference>
<dbReference type="Proteomes" id="UP001211544">
    <property type="component" value="Chromosome"/>
</dbReference>
<evidence type="ECO:0000313" key="1">
    <source>
        <dbReference type="EMBL" id="WBG91442.1"/>
    </source>
</evidence>
<dbReference type="Pfam" id="PF02413">
    <property type="entry name" value="Caudo_TAP"/>
    <property type="match status" value="1"/>
</dbReference>
<protein>
    <submittedName>
        <fullName evidence="1">Tail fiber assembly protein</fullName>
    </submittedName>
</protein>
<keyword evidence="2" id="KW-1185">Reference proteome</keyword>
<dbReference type="AlphaFoldDB" id="A0AAJ5QK98"/>